<dbReference type="RefSeq" id="WP_118888644.1">
    <property type="nucleotide sequence ID" value="NZ_PHUT01000002.1"/>
</dbReference>
<dbReference type="CDD" id="cd07725">
    <property type="entry name" value="TTHA1429-like_MBL-fold"/>
    <property type="match status" value="1"/>
</dbReference>
<dbReference type="InterPro" id="IPR050662">
    <property type="entry name" value="Sec-metab_biosynth-thioest"/>
</dbReference>
<dbReference type="Proteomes" id="UP000285456">
    <property type="component" value="Unassembled WGS sequence"/>
</dbReference>
<keyword evidence="3" id="KW-1185">Reference proteome</keyword>
<keyword evidence="2" id="KW-0378">Hydrolase</keyword>
<evidence type="ECO:0000313" key="2">
    <source>
        <dbReference type="EMBL" id="RHW34275.1"/>
    </source>
</evidence>
<sequence>MLVNVSEGIEKLVVRFPGGMQEVNSYLVKGENGYTVIDTGIYSEEAIATWEALFDTGVEVKKVVLTHTHQDHIGLARWFQEKKGVPVYTSKLGYKEMLKHRDKKRIKENLADLLHMHGGPNLPGRIGNDSFIYEFEPDGFFDETDTILLGNQCFEVVWTPGHAPDHYCFYQKDRKLMLIGDHILNKISPVIGLWTGEEFNPLNDYFASVERMQHYPTALALPGHGENIHRLSERVQTLIQGHERRLNEVESIVKAETLTAAEVCEKIYGSLKFSHFVSPFMATLTRLIYLESMDKIHRFYDNEKVYFSINQS</sequence>
<dbReference type="EMBL" id="QWEH01000002">
    <property type="protein sequence ID" value="RHW34275.1"/>
    <property type="molecule type" value="Genomic_DNA"/>
</dbReference>
<evidence type="ECO:0000313" key="3">
    <source>
        <dbReference type="Proteomes" id="UP000285456"/>
    </source>
</evidence>
<dbReference type="InterPro" id="IPR001279">
    <property type="entry name" value="Metallo-B-lactamas"/>
</dbReference>
<protein>
    <submittedName>
        <fullName evidence="2">MBL fold metallo-hydrolase</fullName>
    </submittedName>
</protein>
<dbReference type="PANTHER" id="PTHR23131">
    <property type="entry name" value="ENDORIBONUCLEASE LACTB2"/>
    <property type="match status" value="1"/>
</dbReference>
<organism evidence="2 3">
    <name type="scientific">Oceanobacillus profundus</name>
    <dbReference type="NCBI Taxonomy" id="372463"/>
    <lineage>
        <taxon>Bacteria</taxon>
        <taxon>Bacillati</taxon>
        <taxon>Bacillota</taxon>
        <taxon>Bacilli</taxon>
        <taxon>Bacillales</taxon>
        <taxon>Bacillaceae</taxon>
        <taxon>Oceanobacillus</taxon>
    </lineage>
</organism>
<gene>
    <name evidence="2" type="ORF">D1B32_03640</name>
</gene>
<dbReference type="InterPro" id="IPR036866">
    <property type="entry name" value="RibonucZ/Hydroxyglut_hydro"/>
</dbReference>
<dbReference type="PANTHER" id="PTHR23131:SF4">
    <property type="entry name" value="METALLO-BETA-LACTAMASE SUPERFAMILY POTEIN"/>
    <property type="match status" value="1"/>
</dbReference>
<name>A0A417YLU6_9BACI</name>
<dbReference type="SUPFAM" id="SSF56281">
    <property type="entry name" value="Metallo-hydrolase/oxidoreductase"/>
    <property type="match status" value="1"/>
</dbReference>
<dbReference type="OrthoDB" id="9761531at2"/>
<dbReference type="SMART" id="SM00849">
    <property type="entry name" value="Lactamase_B"/>
    <property type="match status" value="1"/>
</dbReference>
<evidence type="ECO:0000259" key="1">
    <source>
        <dbReference type="SMART" id="SM00849"/>
    </source>
</evidence>
<dbReference type="Pfam" id="PF00753">
    <property type="entry name" value="Lactamase_B"/>
    <property type="match status" value="1"/>
</dbReference>
<dbReference type="AlphaFoldDB" id="A0A417YLU6"/>
<reference evidence="2 3" key="1">
    <citation type="journal article" date="2007" name="Int. J. Syst. Evol. Microbiol.">
        <title>Oceanobacillus profundus sp. nov., isolated from a deep-sea sediment core.</title>
        <authorList>
            <person name="Kim Y.G."/>
            <person name="Choi D.H."/>
            <person name="Hyun S."/>
            <person name="Cho B.C."/>
        </authorList>
    </citation>
    <scope>NUCLEOTIDE SEQUENCE [LARGE SCALE GENOMIC DNA]</scope>
    <source>
        <strain evidence="2 3">DSM 18246</strain>
    </source>
</reference>
<dbReference type="Gene3D" id="3.60.15.10">
    <property type="entry name" value="Ribonuclease Z/Hydroxyacylglutathione hydrolase-like"/>
    <property type="match status" value="1"/>
</dbReference>
<feature type="domain" description="Metallo-beta-lactamase" evidence="1">
    <location>
        <begin position="22"/>
        <end position="224"/>
    </location>
</feature>
<accession>A0A417YLU6</accession>
<comment type="caution">
    <text evidence="2">The sequence shown here is derived from an EMBL/GenBank/DDBJ whole genome shotgun (WGS) entry which is preliminary data.</text>
</comment>
<dbReference type="GO" id="GO:0016787">
    <property type="term" value="F:hydrolase activity"/>
    <property type="evidence" value="ECO:0007669"/>
    <property type="project" value="UniProtKB-KW"/>
</dbReference>
<proteinExistence type="predicted"/>